<dbReference type="PROSITE" id="PS51257">
    <property type="entry name" value="PROKAR_LIPOPROTEIN"/>
    <property type="match status" value="1"/>
</dbReference>
<evidence type="ECO:0000313" key="3">
    <source>
        <dbReference type="Proteomes" id="UP000824202"/>
    </source>
</evidence>
<protein>
    <submittedName>
        <fullName evidence="2">RagB/SusD family nutrient uptake outer membrane protein</fullName>
    </submittedName>
</protein>
<reference evidence="2" key="2">
    <citation type="submission" date="2021-04" db="EMBL/GenBank/DDBJ databases">
        <authorList>
            <person name="Gilroy R."/>
        </authorList>
    </citation>
    <scope>NUCLEOTIDE SEQUENCE</scope>
    <source>
        <strain evidence="2">23274</strain>
    </source>
</reference>
<evidence type="ECO:0000313" key="2">
    <source>
        <dbReference type="EMBL" id="HIX02591.1"/>
    </source>
</evidence>
<dbReference type="InterPro" id="IPR011990">
    <property type="entry name" value="TPR-like_helical_dom_sf"/>
</dbReference>
<dbReference type="Pfam" id="PF14322">
    <property type="entry name" value="SusD-like_3"/>
    <property type="match status" value="1"/>
</dbReference>
<dbReference type="SUPFAM" id="SSF48452">
    <property type="entry name" value="TPR-like"/>
    <property type="match status" value="1"/>
</dbReference>
<gene>
    <name evidence="2" type="ORF">H9863_00530</name>
</gene>
<feature type="domain" description="SusD-like N-terminal" evidence="1">
    <location>
        <begin position="85"/>
        <end position="201"/>
    </location>
</feature>
<organism evidence="2 3">
    <name type="scientific">Candidatus Odoribacter faecigallinarum</name>
    <dbReference type="NCBI Taxonomy" id="2838706"/>
    <lineage>
        <taxon>Bacteria</taxon>
        <taxon>Pseudomonadati</taxon>
        <taxon>Bacteroidota</taxon>
        <taxon>Bacteroidia</taxon>
        <taxon>Bacteroidales</taxon>
        <taxon>Odoribacteraceae</taxon>
        <taxon>Odoribacter</taxon>
    </lineage>
</organism>
<proteinExistence type="predicted"/>
<dbReference type="AlphaFoldDB" id="A0A9D2AAS0"/>
<dbReference type="Proteomes" id="UP000824202">
    <property type="component" value="Unassembled WGS sequence"/>
</dbReference>
<evidence type="ECO:0000259" key="1">
    <source>
        <dbReference type="Pfam" id="PF14322"/>
    </source>
</evidence>
<accession>A0A9D2AAS0</accession>
<feature type="non-terminal residue" evidence="2">
    <location>
        <position position="446"/>
    </location>
</feature>
<dbReference type="Gene3D" id="1.25.40.390">
    <property type="match status" value="2"/>
</dbReference>
<sequence>MKRIYAIIIGLALLAGSCSDFTEIDPKGKNILNRVEDLDLLLNYEYYLRIDNKQALLVNDIIPRENVPNLLTETIRTLNGIYISWDEEADRAALVDNDDTYRELYNVIGKVANPVLLNVDAASGDRTMANRLKAEALVLRGWFHYLLVNIYAKAYDPVTAATDPGIVYALETDEMDVPNEKLTVGKVYEMILADVDSALNLGSLPVTPGDMRIGLPFAYAVKAKVLMSMRNYVGAFEAAGECLALKNTIDDYHNLLQPATTFGDGQIEFIRPYLTLEEEMFESPDYLMLQIFTQDLWDAFEEGHLVKDSLLTDIRIYGTPQQAYSLCGLNVPCGYAMNTYYSPLGLTTVDMYLTQAECYIREGKVTEAMDLLNQIREKRLVNYTAITATSAEEAFGWLKRISRTENFATLKNFINLKRWNTEPAYQETLRKTIEWDVNTYDAEGNV</sequence>
<dbReference type="EMBL" id="DXFT01000011">
    <property type="protein sequence ID" value="HIX02591.1"/>
    <property type="molecule type" value="Genomic_DNA"/>
</dbReference>
<name>A0A9D2AAS0_9BACT</name>
<dbReference type="InterPro" id="IPR033985">
    <property type="entry name" value="SusD-like_N"/>
</dbReference>
<reference evidence="2" key="1">
    <citation type="journal article" date="2021" name="PeerJ">
        <title>Extensive microbial diversity within the chicken gut microbiome revealed by metagenomics and culture.</title>
        <authorList>
            <person name="Gilroy R."/>
            <person name="Ravi A."/>
            <person name="Getino M."/>
            <person name="Pursley I."/>
            <person name="Horton D.L."/>
            <person name="Alikhan N.F."/>
            <person name="Baker D."/>
            <person name="Gharbi K."/>
            <person name="Hall N."/>
            <person name="Watson M."/>
            <person name="Adriaenssens E.M."/>
            <person name="Foster-Nyarko E."/>
            <person name="Jarju S."/>
            <person name="Secka A."/>
            <person name="Antonio M."/>
            <person name="Oren A."/>
            <person name="Chaudhuri R.R."/>
            <person name="La Ragione R."/>
            <person name="Hildebrand F."/>
            <person name="Pallen M.J."/>
        </authorList>
    </citation>
    <scope>NUCLEOTIDE SEQUENCE</scope>
    <source>
        <strain evidence="2">23274</strain>
    </source>
</reference>
<comment type="caution">
    <text evidence="2">The sequence shown here is derived from an EMBL/GenBank/DDBJ whole genome shotgun (WGS) entry which is preliminary data.</text>
</comment>